<dbReference type="RefSeq" id="WP_135114887.1">
    <property type="nucleotide sequence ID" value="NZ_JADGLL010000027.1"/>
</dbReference>
<dbReference type="EMBL" id="SPQB01000027">
    <property type="protein sequence ID" value="TFU32386.1"/>
    <property type="molecule type" value="Genomic_DNA"/>
</dbReference>
<evidence type="ECO:0000313" key="1">
    <source>
        <dbReference type="EMBL" id="TFU32386.1"/>
    </source>
</evidence>
<dbReference type="Proteomes" id="UP000298358">
    <property type="component" value="Unassembled WGS sequence"/>
</dbReference>
<proteinExistence type="predicted"/>
<dbReference type="OrthoDB" id="3748600at2"/>
<evidence type="ECO:0000313" key="2">
    <source>
        <dbReference type="Proteomes" id="UP000298358"/>
    </source>
</evidence>
<accession>A0A4Y9FV20</accession>
<protein>
    <submittedName>
        <fullName evidence="1">Uncharacterized protein</fullName>
    </submittedName>
</protein>
<comment type="caution">
    <text evidence="1">The sequence shown here is derived from an EMBL/GenBank/DDBJ whole genome shotgun (WGS) entry which is preliminary data.</text>
</comment>
<dbReference type="PROSITE" id="PS51257">
    <property type="entry name" value="PROKAR_LIPOPROTEIN"/>
    <property type="match status" value="1"/>
</dbReference>
<gene>
    <name evidence="1" type="ORF">E4U02_11010</name>
</gene>
<name>A0A4Y9FV20_9MICO</name>
<sequence>MLNQRRDRVVGTIALLVVGTTAALVGCAGGVTVTDDGATVIVTDAGFLTGDEASIQGMISITEAGCVGITDTQGGTYPAVWPRGTSLVGDSEIAIDIPDVGIKRLGDEVNGAGGYYEIGTWSVLAEVAERCHWDGEVIGVRLD</sequence>
<organism evidence="1 2">
    <name type="scientific">Microbacterium paludicola</name>
    <dbReference type="NCBI Taxonomy" id="300019"/>
    <lineage>
        <taxon>Bacteria</taxon>
        <taxon>Bacillati</taxon>
        <taxon>Actinomycetota</taxon>
        <taxon>Actinomycetes</taxon>
        <taxon>Micrococcales</taxon>
        <taxon>Microbacteriaceae</taxon>
        <taxon>Microbacterium</taxon>
    </lineage>
</organism>
<dbReference type="AlphaFoldDB" id="A0A4Y9FV20"/>
<keyword evidence="2" id="KW-1185">Reference proteome</keyword>
<reference evidence="1 2" key="1">
    <citation type="submission" date="2019-03" db="EMBL/GenBank/DDBJ databases">
        <title>Diversity of the mouse oral microbiome.</title>
        <authorList>
            <person name="Joseph S."/>
            <person name="Aduse-Opoku J."/>
            <person name="Curtis M."/>
            <person name="Wade W."/>
            <person name="Hashim A."/>
        </authorList>
    </citation>
    <scope>NUCLEOTIDE SEQUENCE [LARGE SCALE GENOMIC DNA]</scope>
    <source>
        <strain evidence="1 2">P1012</strain>
    </source>
</reference>